<feature type="compositionally biased region" description="Basic and acidic residues" evidence="11">
    <location>
        <begin position="941"/>
        <end position="957"/>
    </location>
</feature>
<dbReference type="Proteomes" id="UP000694396">
    <property type="component" value="Unplaced"/>
</dbReference>
<feature type="region of interest" description="Disordered" evidence="11">
    <location>
        <begin position="582"/>
        <end position="609"/>
    </location>
</feature>
<dbReference type="GO" id="GO:0003723">
    <property type="term" value="F:RNA binding"/>
    <property type="evidence" value="ECO:0007669"/>
    <property type="project" value="UniProtKB-KW"/>
</dbReference>
<evidence type="ECO:0000259" key="13">
    <source>
        <dbReference type="Pfam" id="PF23050"/>
    </source>
</evidence>
<feature type="domain" description="N4BP1 second type I KH-domain" evidence="14">
    <location>
        <begin position="180"/>
        <end position="295"/>
    </location>
</feature>
<dbReference type="FunFam" id="3.40.50.11980:FF:000001">
    <property type="entry name" value="ZC3H12A isoform 1"/>
    <property type="match status" value="1"/>
</dbReference>
<evidence type="ECO:0000256" key="7">
    <source>
        <dbReference type="ARBA" id="ARBA00022884"/>
    </source>
</evidence>
<organism evidence="16 17">
    <name type="scientific">Cyanoderma ruficeps</name>
    <name type="common">rufous-capped babbler</name>
    <dbReference type="NCBI Taxonomy" id="181631"/>
    <lineage>
        <taxon>Eukaryota</taxon>
        <taxon>Metazoa</taxon>
        <taxon>Chordata</taxon>
        <taxon>Craniata</taxon>
        <taxon>Vertebrata</taxon>
        <taxon>Euteleostomi</taxon>
        <taxon>Archelosauria</taxon>
        <taxon>Archosauria</taxon>
        <taxon>Dinosauria</taxon>
        <taxon>Saurischia</taxon>
        <taxon>Theropoda</taxon>
        <taxon>Coelurosauria</taxon>
        <taxon>Aves</taxon>
        <taxon>Neognathae</taxon>
        <taxon>Neoaves</taxon>
        <taxon>Telluraves</taxon>
        <taxon>Australaves</taxon>
        <taxon>Passeriformes</taxon>
        <taxon>Sylvioidea</taxon>
        <taxon>Timaliidae</taxon>
        <taxon>Cyanoderma</taxon>
    </lineage>
</organism>
<dbReference type="Ensembl" id="ENSCRFT00000005095.1">
    <property type="protein sequence ID" value="ENSCRFP00000004900.1"/>
    <property type="gene ID" value="ENSCRFG00000003972.1"/>
</dbReference>
<feature type="domain" description="N4BP1 C-terminal UBA" evidence="15">
    <location>
        <begin position="966"/>
        <end position="1014"/>
    </location>
</feature>
<evidence type="ECO:0000259" key="15">
    <source>
        <dbReference type="Pfam" id="PF23054"/>
    </source>
</evidence>
<dbReference type="InterPro" id="IPR051101">
    <property type="entry name" value="ZC3H12/N4BP1_RNase_Reg"/>
</dbReference>
<keyword evidence="7" id="KW-0694">RNA-binding</keyword>
<keyword evidence="4" id="KW-0540">Nuclease</keyword>
<evidence type="ECO:0000256" key="3">
    <source>
        <dbReference type="ARBA" id="ARBA00022588"/>
    </source>
</evidence>
<feature type="domain" description="N4BP1 first type I KH-domain" evidence="13">
    <location>
        <begin position="107"/>
        <end position="179"/>
    </location>
</feature>
<feature type="compositionally biased region" description="Polar residues" evidence="11">
    <location>
        <begin position="637"/>
        <end position="659"/>
    </location>
</feature>
<evidence type="ECO:0000256" key="1">
    <source>
        <dbReference type="ARBA" id="ARBA00004322"/>
    </source>
</evidence>
<evidence type="ECO:0000256" key="9">
    <source>
        <dbReference type="ARBA" id="ARBA00038274"/>
    </source>
</evidence>
<reference evidence="16" key="1">
    <citation type="submission" date="2025-08" db="UniProtKB">
        <authorList>
            <consortium name="Ensembl"/>
        </authorList>
    </citation>
    <scope>IDENTIFICATION</scope>
</reference>
<dbReference type="GO" id="GO:0016787">
    <property type="term" value="F:hydrolase activity"/>
    <property type="evidence" value="ECO:0007669"/>
    <property type="project" value="UniProtKB-KW"/>
</dbReference>
<dbReference type="CDD" id="cd22476">
    <property type="entry name" value="KH-I_N4BP1"/>
    <property type="match status" value="1"/>
</dbReference>
<dbReference type="Pfam" id="PF23054">
    <property type="entry name" value="UBA_N4BP1_C"/>
    <property type="match status" value="1"/>
</dbReference>
<feature type="region of interest" description="Disordered" evidence="11">
    <location>
        <begin position="630"/>
        <end position="717"/>
    </location>
</feature>
<dbReference type="GO" id="GO:0045087">
    <property type="term" value="P:innate immune response"/>
    <property type="evidence" value="ECO:0007669"/>
    <property type="project" value="UniProtKB-KW"/>
</dbReference>
<keyword evidence="3" id="KW-0399">Innate immunity</keyword>
<dbReference type="CDD" id="cd09032">
    <property type="entry name" value="KH-I_N4BP1_like_rpt1"/>
    <property type="match status" value="1"/>
</dbReference>
<reference evidence="16" key="2">
    <citation type="submission" date="2025-09" db="UniProtKB">
        <authorList>
            <consortium name="Ensembl"/>
        </authorList>
    </citation>
    <scope>IDENTIFICATION</scope>
</reference>
<feature type="region of interest" description="Disordered" evidence="11">
    <location>
        <begin position="892"/>
        <end position="969"/>
    </location>
</feature>
<evidence type="ECO:0000256" key="2">
    <source>
        <dbReference type="ARBA" id="ARBA00004604"/>
    </source>
</evidence>
<dbReference type="GO" id="GO:0031397">
    <property type="term" value="P:negative regulation of protein ubiquitination"/>
    <property type="evidence" value="ECO:0007669"/>
    <property type="project" value="TreeGrafter"/>
</dbReference>
<feature type="compositionally biased region" description="Polar residues" evidence="11">
    <location>
        <begin position="505"/>
        <end position="523"/>
    </location>
</feature>
<dbReference type="PANTHER" id="PTHR12876:SF26">
    <property type="entry name" value="NEDD4-BINDING PROTEIN 1"/>
    <property type="match status" value="1"/>
</dbReference>
<evidence type="ECO:0000256" key="8">
    <source>
        <dbReference type="ARBA" id="ARBA00023242"/>
    </source>
</evidence>
<name>A0A8C3NZ65_9PASS</name>
<feature type="region of interest" description="Disordered" evidence="11">
    <location>
        <begin position="1"/>
        <end position="38"/>
    </location>
</feature>
<feature type="region of interest" description="Disordered" evidence="11">
    <location>
        <begin position="498"/>
        <end position="558"/>
    </location>
</feature>
<feature type="domain" description="RNase NYN" evidence="12">
    <location>
        <begin position="744"/>
        <end position="896"/>
    </location>
</feature>
<evidence type="ECO:0000259" key="12">
    <source>
        <dbReference type="Pfam" id="PF11977"/>
    </source>
</evidence>
<dbReference type="Pfam" id="PF23052">
    <property type="entry name" value="KH_N4BP1_2nd"/>
    <property type="match status" value="1"/>
</dbReference>
<feature type="compositionally biased region" description="Basic and acidic residues" evidence="11">
    <location>
        <begin position="702"/>
        <end position="715"/>
    </location>
</feature>
<keyword evidence="8" id="KW-0539">Nucleus</keyword>
<feature type="compositionally biased region" description="Polar residues" evidence="11">
    <location>
        <begin position="532"/>
        <end position="543"/>
    </location>
</feature>
<evidence type="ECO:0000313" key="16">
    <source>
        <dbReference type="Ensembl" id="ENSCRFP00000004900.1"/>
    </source>
</evidence>
<dbReference type="InterPro" id="IPR056630">
    <property type="entry name" value="KH_N4BP1_2nd"/>
</dbReference>
<feature type="compositionally biased region" description="Polar residues" evidence="11">
    <location>
        <begin position="596"/>
        <end position="606"/>
    </location>
</feature>
<dbReference type="PANTHER" id="PTHR12876">
    <property type="entry name" value="N4BP1-RELATED"/>
    <property type="match status" value="1"/>
</dbReference>
<evidence type="ECO:0000256" key="5">
    <source>
        <dbReference type="ARBA" id="ARBA00022801"/>
    </source>
</evidence>
<dbReference type="InterPro" id="IPR056578">
    <property type="entry name" value="UBA_N4BP1_C"/>
</dbReference>
<keyword evidence="5" id="KW-0378">Hydrolase</keyword>
<evidence type="ECO:0000256" key="4">
    <source>
        <dbReference type="ARBA" id="ARBA00022722"/>
    </source>
</evidence>
<evidence type="ECO:0000256" key="11">
    <source>
        <dbReference type="SAM" id="MobiDB-lite"/>
    </source>
</evidence>
<dbReference type="GO" id="GO:0004518">
    <property type="term" value="F:nuclease activity"/>
    <property type="evidence" value="ECO:0007669"/>
    <property type="project" value="UniProtKB-KW"/>
</dbReference>
<feature type="compositionally biased region" description="Polar residues" evidence="11">
    <location>
        <begin position="667"/>
        <end position="686"/>
    </location>
</feature>
<evidence type="ECO:0000313" key="17">
    <source>
        <dbReference type="Proteomes" id="UP000694396"/>
    </source>
</evidence>
<evidence type="ECO:0000259" key="14">
    <source>
        <dbReference type="Pfam" id="PF23052"/>
    </source>
</evidence>
<evidence type="ECO:0000256" key="6">
    <source>
        <dbReference type="ARBA" id="ARBA00022859"/>
    </source>
</evidence>
<dbReference type="InterPro" id="IPR056629">
    <property type="entry name" value="KH_N4BP1_1st"/>
</dbReference>
<evidence type="ECO:0000256" key="10">
    <source>
        <dbReference type="ARBA" id="ARBA00039336"/>
    </source>
</evidence>
<dbReference type="GO" id="GO:0005730">
    <property type="term" value="C:nucleolus"/>
    <property type="evidence" value="ECO:0007669"/>
    <property type="project" value="UniProtKB-SubCell"/>
</dbReference>
<accession>A0A8C3NZ65</accession>
<comment type="subcellular location">
    <subcellularLocation>
        <location evidence="1">Nucleus</location>
        <location evidence="1">PML body</location>
    </subcellularLocation>
    <subcellularLocation>
        <location evidence="2">Nucleus</location>
        <location evidence="2">Nucleolus</location>
    </subcellularLocation>
</comment>
<dbReference type="InterPro" id="IPR021869">
    <property type="entry name" value="RNase_Zc3h12_NYN"/>
</dbReference>
<comment type="similarity">
    <text evidence="9">Belongs to the N4BP1 family.</text>
</comment>
<dbReference type="CDD" id="cd18728">
    <property type="entry name" value="PIN_N4BP1-like"/>
    <property type="match status" value="1"/>
</dbReference>
<protein>
    <recommendedName>
        <fullName evidence="10">NEDD4-binding protein 1</fullName>
    </recommendedName>
</protein>
<dbReference type="GO" id="GO:0032435">
    <property type="term" value="P:negative regulation of proteasomal ubiquitin-dependent protein catabolic process"/>
    <property type="evidence" value="ECO:0007669"/>
    <property type="project" value="TreeGrafter"/>
</dbReference>
<keyword evidence="6" id="KW-0391">Immunity</keyword>
<feature type="compositionally biased region" description="Low complexity" evidence="11">
    <location>
        <begin position="1"/>
        <end position="35"/>
    </location>
</feature>
<dbReference type="Pfam" id="PF23050">
    <property type="entry name" value="KH_N4BP1_1st"/>
    <property type="match status" value="1"/>
</dbReference>
<keyword evidence="17" id="KW-1185">Reference proteome</keyword>
<dbReference type="GO" id="GO:0016605">
    <property type="term" value="C:PML body"/>
    <property type="evidence" value="ECO:0007669"/>
    <property type="project" value="UniProtKB-SubCell"/>
</dbReference>
<dbReference type="Gene3D" id="3.40.50.11980">
    <property type="match status" value="1"/>
</dbReference>
<dbReference type="AlphaFoldDB" id="A0A8C3NZ65"/>
<dbReference type="Pfam" id="PF11977">
    <property type="entry name" value="RNase_Zc3h12a"/>
    <property type="match status" value="1"/>
</dbReference>
<sequence length="1014" mass="111658">MLCHVPGDGPARAGAGPPARGVPALPPAGGRAAPPTRRPLGRGWAAGAIHGGAAAGGRLLEPSQVDDAGDRCGVSRCRCSRCDGIALPALMAARPTPHGSALGPRVDEFTVPAEKSRLLERSRCRIEGLFEVRLAVLGAQGDWRPALQPPNASARIWVQLEGCAKAVSSAKEYIKGLCEPELEEKEYYPKDMHCIFVGAQSLFLNSLIQDTCADVTVLEIGLLSIKGGAEAVVMAQSHVQQFVKIFENNESLLNDNESEVKKQFRQFVEAHADKYTMDLLILPSALKRELLALTQTDVSEGETSIIDLTGSENPQQLGQNSTSKVIAAKRDGRADGEEARSNAGTPVSELTRQMDTVFSDASETRFVPIKGPLLEAVAFKERQSCKRRSSDEEERLPKKHFSLENDQQVKSALPKNPSDPDEVIDLVWDSCNESDGPTCCLKEGDALTEEMEYKILVNFFRTMGYSQTIVEKVIGVLGQSVEPLILLEEIEKENLKFKKEHEQSSQKPRTVSLPLGNNVNNSQKLEDKGISRNKSPLKSSPISKETKNEYHKVRGAPDTQVGAEDKMHKLVCKLSPPSKNSVLGYKERDVYGPGKNLNSRSSNTETDGGVAFSTVQAGALKDVGFVARGGSDMQHISGKTKTTFQQKSSGPSTVQNSHSGSEEQLGHCSSSQARPLHQHLSQTSHCDNPVPDRLLSSQKHPSNPDRDAVGPHPDHSVTGVQRFLDSLKKPYKLELINEPGKPYLKHIIIDGSNVAISHGLRKFFSCRGIAIAVDYFWKRGHRNITVFVPQWRTRRDPFITEQNFLTQLEDVGILSLTPARMVLGARIAAHDDRFLLHLAAKTGGVIVTNDNFREFVTESFAWREIIQKRLLQYTFAGDIFMVPDDPLGRNGPRLDDFLRSEGCSRGPWSTQKASQSSGQYSSETPFFLPEASSSSRQPGGRVHDDRSSPWLPREQKTEPCPAIPPQRSASETVQLREALIKIFPDYDQRQKIDKILFDHPFMRDLNALSAMVLD</sequence>
<proteinExistence type="inferred from homology"/>
<feature type="compositionally biased region" description="Polar residues" evidence="11">
    <location>
        <begin position="907"/>
        <end position="924"/>
    </location>
</feature>